<dbReference type="Pfam" id="PF04365">
    <property type="entry name" value="BrnT_toxin"/>
    <property type="match status" value="1"/>
</dbReference>
<evidence type="ECO:0000256" key="1">
    <source>
        <dbReference type="SAM" id="Phobius"/>
    </source>
</evidence>
<organism evidence="2 3">
    <name type="scientific">Azospirillum oryzae</name>
    <dbReference type="NCBI Taxonomy" id="286727"/>
    <lineage>
        <taxon>Bacteria</taxon>
        <taxon>Pseudomonadati</taxon>
        <taxon>Pseudomonadota</taxon>
        <taxon>Alphaproteobacteria</taxon>
        <taxon>Rhodospirillales</taxon>
        <taxon>Azospirillaceae</taxon>
        <taxon>Azospirillum</taxon>
    </lineage>
</organism>
<feature type="transmembrane region" description="Helical" evidence="1">
    <location>
        <begin position="22"/>
        <end position="39"/>
    </location>
</feature>
<evidence type="ECO:0000313" key="3">
    <source>
        <dbReference type="Proteomes" id="UP000192936"/>
    </source>
</evidence>
<dbReference type="EMBL" id="FXAK01000007">
    <property type="protein sequence ID" value="SMF64311.1"/>
    <property type="molecule type" value="Genomic_DNA"/>
</dbReference>
<dbReference type="AlphaFoldDB" id="A0A1X7G6J0"/>
<proteinExistence type="predicted"/>
<protein>
    <recommendedName>
        <fullName evidence="4">BrnT family toxin</fullName>
    </recommendedName>
</protein>
<dbReference type="STRING" id="286727.SAMN02982917_3299"/>
<dbReference type="Proteomes" id="UP000192936">
    <property type="component" value="Unassembled WGS sequence"/>
</dbReference>
<gene>
    <name evidence="2" type="ORF">SAMN02982917_3299</name>
</gene>
<dbReference type="InterPro" id="IPR038573">
    <property type="entry name" value="BrnT_sf"/>
</dbReference>
<dbReference type="RefSeq" id="WP_208621218.1">
    <property type="nucleotide sequence ID" value="NZ_FXAK01000007.1"/>
</dbReference>
<reference evidence="2 3" key="1">
    <citation type="submission" date="2017-04" db="EMBL/GenBank/DDBJ databases">
        <authorList>
            <person name="Afonso C.L."/>
            <person name="Miller P.J."/>
            <person name="Scott M.A."/>
            <person name="Spackman E."/>
            <person name="Goraichik I."/>
            <person name="Dimitrov K.M."/>
            <person name="Suarez D.L."/>
            <person name="Swayne D.E."/>
        </authorList>
    </citation>
    <scope>NUCLEOTIDE SEQUENCE [LARGE SCALE GENOMIC DNA]</scope>
    <source>
        <strain evidence="2 3">A2P</strain>
    </source>
</reference>
<keyword evidence="1" id="KW-0812">Transmembrane</keyword>
<evidence type="ECO:0008006" key="4">
    <source>
        <dbReference type="Google" id="ProtNLM"/>
    </source>
</evidence>
<dbReference type="InterPro" id="IPR007460">
    <property type="entry name" value="BrnT_toxin"/>
</dbReference>
<dbReference type="Gene3D" id="3.10.450.530">
    <property type="entry name" value="Ribonuclease toxin, BrnT, of type II toxin-antitoxin system"/>
    <property type="match status" value="1"/>
</dbReference>
<accession>A0A1X7G6J0</accession>
<keyword evidence="1" id="KW-1133">Transmembrane helix</keyword>
<name>A0A1X7G6J0_9PROT</name>
<keyword evidence="1" id="KW-0472">Membrane</keyword>
<sequence>MTDRDGVGEVAATRFIVPPQNLLLPGFYGGTIILLKITFDPAKRDRTLSERGLDFADAIEIFAGRTIDIPDERFDYGETRIISVGHLRGRMVIVVWTPAGDARRIISMRKANDREQTRFGQRLCEEQFGEG</sequence>
<evidence type="ECO:0000313" key="2">
    <source>
        <dbReference type="EMBL" id="SMF64311.1"/>
    </source>
</evidence>